<dbReference type="Proteomes" id="UP000428330">
    <property type="component" value="Chromosome"/>
</dbReference>
<dbReference type="EMBL" id="CP034348">
    <property type="protein sequence ID" value="QGX96885.1"/>
    <property type="molecule type" value="Genomic_DNA"/>
</dbReference>
<evidence type="ECO:0000313" key="7">
    <source>
        <dbReference type="EMBL" id="QGX96885.1"/>
    </source>
</evidence>
<accession>A0A6I6IJU6</accession>
<evidence type="ECO:0000313" key="8">
    <source>
        <dbReference type="Proteomes" id="UP000428330"/>
    </source>
</evidence>
<dbReference type="PRINTS" id="PR01021">
    <property type="entry name" value="OMPADOMAIN"/>
</dbReference>
<keyword evidence="5" id="KW-0732">Signal</keyword>
<feature type="signal peptide" evidence="5">
    <location>
        <begin position="1"/>
        <end position="20"/>
    </location>
</feature>
<dbReference type="SUPFAM" id="SSF103088">
    <property type="entry name" value="OmpA-like"/>
    <property type="match status" value="1"/>
</dbReference>
<feature type="chain" id="PRO_5026102246" evidence="5">
    <location>
        <begin position="21"/>
        <end position="223"/>
    </location>
</feature>
<dbReference type="PRINTS" id="PR01023">
    <property type="entry name" value="NAFLGMOTY"/>
</dbReference>
<evidence type="ECO:0000256" key="3">
    <source>
        <dbReference type="ARBA" id="ARBA00023237"/>
    </source>
</evidence>
<dbReference type="InterPro" id="IPR039567">
    <property type="entry name" value="Gly-zipper"/>
</dbReference>
<protein>
    <submittedName>
        <fullName evidence="7">OmpA family protein</fullName>
    </submittedName>
</protein>
<dbReference type="InterPro" id="IPR006664">
    <property type="entry name" value="OMP_bac"/>
</dbReference>
<reference evidence="8" key="1">
    <citation type="submission" date="2018-12" db="EMBL/GenBank/DDBJ databases">
        <title>Complete genome sequence of Roseovarius sp. MME-070.</title>
        <authorList>
            <person name="Nam Y.-D."/>
            <person name="Kang J."/>
            <person name="Chung W.-H."/>
            <person name="Park Y.S."/>
        </authorList>
    </citation>
    <scope>NUCLEOTIDE SEQUENCE [LARGE SCALE GENOMIC DNA]</scope>
    <source>
        <strain evidence="8">MME-070</strain>
    </source>
</reference>
<dbReference type="PANTHER" id="PTHR30329:SF21">
    <property type="entry name" value="LIPOPROTEIN YIAD-RELATED"/>
    <property type="match status" value="1"/>
</dbReference>
<dbReference type="AlphaFoldDB" id="A0A6I6IJU6"/>
<organism evidence="7 8">
    <name type="scientific">Roseovarius faecimaris</name>
    <dbReference type="NCBI Taxonomy" id="2494550"/>
    <lineage>
        <taxon>Bacteria</taxon>
        <taxon>Pseudomonadati</taxon>
        <taxon>Pseudomonadota</taxon>
        <taxon>Alphaproteobacteria</taxon>
        <taxon>Rhodobacterales</taxon>
        <taxon>Roseobacteraceae</taxon>
        <taxon>Roseovarius</taxon>
    </lineage>
</organism>
<dbReference type="Pfam" id="PF13488">
    <property type="entry name" value="Gly-zipper_Omp"/>
    <property type="match status" value="1"/>
</dbReference>
<dbReference type="CDD" id="cd07185">
    <property type="entry name" value="OmpA_C-like"/>
    <property type="match status" value="1"/>
</dbReference>
<feature type="domain" description="OmpA-like" evidence="6">
    <location>
        <begin position="104"/>
        <end position="221"/>
    </location>
</feature>
<evidence type="ECO:0000259" key="6">
    <source>
        <dbReference type="PROSITE" id="PS51123"/>
    </source>
</evidence>
<evidence type="ECO:0000256" key="1">
    <source>
        <dbReference type="ARBA" id="ARBA00004442"/>
    </source>
</evidence>
<dbReference type="PROSITE" id="PS51123">
    <property type="entry name" value="OMPA_2"/>
    <property type="match status" value="1"/>
</dbReference>
<dbReference type="InterPro" id="IPR036737">
    <property type="entry name" value="OmpA-like_sf"/>
</dbReference>
<keyword evidence="8" id="KW-1185">Reference proteome</keyword>
<dbReference type="RefSeq" id="WP_157705355.1">
    <property type="nucleotide sequence ID" value="NZ_CP034348.1"/>
</dbReference>
<dbReference type="InterPro" id="IPR006665">
    <property type="entry name" value="OmpA-like"/>
</dbReference>
<evidence type="ECO:0000256" key="5">
    <source>
        <dbReference type="SAM" id="SignalP"/>
    </source>
</evidence>
<dbReference type="PROSITE" id="PS51257">
    <property type="entry name" value="PROKAR_LIPOPROTEIN"/>
    <property type="match status" value="1"/>
</dbReference>
<dbReference type="GO" id="GO:0009279">
    <property type="term" value="C:cell outer membrane"/>
    <property type="evidence" value="ECO:0007669"/>
    <property type="project" value="UniProtKB-SubCell"/>
</dbReference>
<dbReference type="InterPro" id="IPR050330">
    <property type="entry name" value="Bact_OuterMem_StrucFunc"/>
</dbReference>
<dbReference type="Gene3D" id="3.30.1330.60">
    <property type="entry name" value="OmpA-like domain"/>
    <property type="match status" value="1"/>
</dbReference>
<comment type="subcellular location">
    <subcellularLocation>
        <location evidence="1">Cell outer membrane</location>
    </subcellularLocation>
</comment>
<dbReference type="PANTHER" id="PTHR30329">
    <property type="entry name" value="STATOR ELEMENT OF FLAGELLAR MOTOR COMPLEX"/>
    <property type="match status" value="1"/>
</dbReference>
<evidence type="ECO:0000256" key="2">
    <source>
        <dbReference type="ARBA" id="ARBA00023136"/>
    </source>
</evidence>
<gene>
    <name evidence="7" type="ORF">EI983_00745</name>
</gene>
<keyword evidence="2 4" id="KW-0472">Membrane</keyword>
<dbReference type="KEGG" id="rom:EI983_00745"/>
<dbReference type="OrthoDB" id="9782229at2"/>
<keyword evidence="3" id="KW-0998">Cell outer membrane</keyword>
<dbReference type="Pfam" id="PF00691">
    <property type="entry name" value="OmpA"/>
    <property type="match status" value="1"/>
</dbReference>
<sequence>MTRVKSPVKILSGIALIALAGCTDPAMVGVDNNGYQKTQTGAIAGGIVGAVTGALVSDDKAKGALVGGAVGAIGGAAIGNMLDRQEAELRQQLNSQNIGITNTGDRLIVSMPQDVLFAVDSYTVQPALRTDILTVAQNLQRYPNSTVQVVGHTDNTGEAGYNQQLSERRANAVADVLMNGGVAFERIQTFGRGEDQPVASNLTPEGRAQNRRVEIVILPTAQG</sequence>
<name>A0A6I6IJU6_9RHOB</name>
<evidence type="ECO:0000256" key="4">
    <source>
        <dbReference type="PROSITE-ProRule" id="PRU00473"/>
    </source>
</evidence>
<proteinExistence type="predicted"/>